<dbReference type="AlphaFoldDB" id="A0A318PWV5"/>
<protein>
    <submittedName>
        <fullName evidence="1">Uncharacterized protein</fullName>
    </submittedName>
</protein>
<name>A0A318PWV5_9PROT</name>
<dbReference type="Proteomes" id="UP000248301">
    <property type="component" value="Unassembled WGS sequence"/>
</dbReference>
<dbReference type="EMBL" id="NKUF01000010">
    <property type="protein sequence ID" value="PYD63535.1"/>
    <property type="molecule type" value="Genomic_DNA"/>
</dbReference>
<evidence type="ECO:0000313" key="2">
    <source>
        <dbReference type="Proteomes" id="UP000248301"/>
    </source>
</evidence>
<dbReference type="RefSeq" id="WP_110913177.1">
    <property type="nucleotide sequence ID" value="NZ_NKUF01000010.1"/>
</dbReference>
<comment type="caution">
    <text evidence="1">The sequence shown here is derived from an EMBL/GenBank/DDBJ whole genome shotgun (WGS) entry which is preliminary data.</text>
</comment>
<reference evidence="1 2" key="1">
    <citation type="submission" date="2017-07" db="EMBL/GenBank/DDBJ databases">
        <title>A draft genome sequence of Gluconacetobacter entanii LTH 4560.</title>
        <authorList>
            <person name="Skraban J."/>
            <person name="Cleenwerck I."/>
            <person name="Vandamme P."/>
            <person name="Trcek J."/>
        </authorList>
    </citation>
    <scope>NUCLEOTIDE SEQUENCE [LARGE SCALE GENOMIC DNA]</scope>
    <source>
        <strain evidence="1 2">LTH 4560</strain>
    </source>
</reference>
<sequence>MPDTNWIEDNMTSDDWNDDLDLQEAKKQLEAMIKFVTEFRLSDGTYLDSLNALEDDLDTVKKMIRDFDDIMEQRIRDRRENAAFDQADYRRDQRVECAA</sequence>
<gene>
    <name evidence="1" type="ORF">CFR72_06410</name>
</gene>
<evidence type="ECO:0000313" key="1">
    <source>
        <dbReference type="EMBL" id="PYD63535.1"/>
    </source>
</evidence>
<organism evidence="1 2">
    <name type="scientific">Gluconacetobacter entanii</name>
    <dbReference type="NCBI Taxonomy" id="108528"/>
    <lineage>
        <taxon>Bacteria</taxon>
        <taxon>Pseudomonadati</taxon>
        <taxon>Pseudomonadota</taxon>
        <taxon>Alphaproteobacteria</taxon>
        <taxon>Acetobacterales</taxon>
        <taxon>Acetobacteraceae</taxon>
        <taxon>Gluconacetobacter</taxon>
    </lineage>
</organism>
<proteinExistence type="predicted"/>
<accession>A0A318PWV5</accession>